<dbReference type="InterPro" id="IPR057601">
    <property type="entry name" value="Oar-like_b-barrel"/>
</dbReference>
<feature type="compositionally biased region" description="Polar residues" evidence="1">
    <location>
        <begin position="713"/>
        <end position="728"/>
    </location>
</feature>
<dbReference type="SUPFAM" id="SSF56935">
    <property type="entry name" value="Porins"/>
    <property type="match status" value="1"/>
</dbReference>
<proteinExistence type="predicted"/>
<feature type="compositionally biased region" description="Low complexity" evidence="1">
    <location>
        <begin position="627"/>
        <end position="701"/>
    </location>
</feature>
<evidence type="ECO:0000256" key="1">
    <source>
        <dbReference type="SAM" id="MobiDB-lite"/>
    </source>
</evidence>
<feature type="compositionally biased region" description="Polar residues" evidence="1">
    <location>
        <begin position="546"/>
        <end position="557"/>
    </location>
</feature>
<organism evidence="3 4">
    <name type="scientific">Granulicella cerasi</name>
    <dbReference type="NCBI Taxonomy" id="741063"/>
    <lineage>
        <taxon>Bacteria</taxon>
        <taxon>Pseudomonadati</taxon>
        <taxon>Acidobacteriota</taxon>
        <taxon>Terriglobia</taxon>
        <taxon>Terriglobales</taxon>
        <taxon>Acidobacteriaceae</taxon>
        <taxon>Granulicella</taxon>
    </lineage>
</organism>
<evidence type="ECO:0000313" key="4">
    <source>
        <dbReference type="Proteomes" id="UP001596391"/>
    </source>
</evidence>
<sequence length="786" mass="84861">MTNEMFVGISTSEQYYNPGNKNALQQSTWGYSSSAEFFPTATTQLPSFATYSTTGAQPLPFAILPDFSAGQYFAKKFLPSGGDNFSYVWRDHTFKVGVYAERDTANQTNLSPQTNGTIATYYIGNVTQCGGAAGCAENYLADLFLGAMGSYTQQNKNQPTNLFYWTVSGYVTDSYKITKRLTLDYGVRFDHLGPWRDKHGLGLPIFSDALYQTDPHTTGVINGDGSAFFPGVRWAGGDRNLNANAGYNGAASSGAPGRWAFVSPRFGLAFDAFGTGNTIIRGGWGMYRAHDSWNDFIGPASTPEGIFTLNYSGPNGYTAFNQLQSVAASQSMPCPTTSQQALCVTSYGGNVFALDPKDNRQPLTETYSFSVSQRMPGNSVFDIAYVGNTSTDLLTDNASNTSVNSNDLRDINAIPIGAFFRPDPNPNSTYYGQVPNPTTISTAQQNDYRRYPFYAHIGVPRHITYANYNALQASLNRQKGRLNYGLNYTWSRAQGVRGAYSNGLTGDPTNLRANYGPLAFDRTHILNLSYSFDVGNSFHSPAASCAESSTTGSSPASRTCRADRTCKPWEAPTSSSPATRTRLITAHSAPTAVRRRAPSTALSSSARRMFFCSRRCAPPPTAPLAIPPQASRRTSTSTVTASDFPPAASTAPSTLATFADRPSSTVTSPCRRPSSSRTRVTCSSARQPSTSSITRSRPSARATRRKRRCLSTTPTAQASPAYNSSTATTVTAARQAPPASAMQDTRQAVASWNSKLAITSSEHRHKRMGEAIGLAHSSALPCVSMR</sequence>
<keyword evidence="4" id="KW-1185">Reference proteome</keyword>
<accession>A0ABW1Z6Q6</accession>
<feature type="region of interest" description="Disordered" evidence="1">
    <location>
        <begin position="543"/>
        <end position="601"/>
    </location>
</feature>
<dbReference type="EMBL" id="JBHSWI010000001">
    <property type="protein sequence ID" value="MFC6644640.1"/>
    <property type="molecule type" value="Genomic_DNA"/>
</dbReference>
<feature type="domain" description="TonB-dependent transporter Oar-like beta-barrel" evidence="2">
    <location>
        <begin position="1"/>
        <end position="534"/>
    </location>
</feature>
<name>A0ABW1Z6Q6_9BACT</name>
<dbReference type="RefSeq" id="WP_390233874.1">
    <property type="nucleotide sequence ID" value="NZ_JBHSWI010000001.1"/>
</dbReference>
<comment type="caution">
    <text evidence="3">The sequence shown here is derived from an EMBL/GenBank/DDBJ whole genome shotgun (WGS) entry which is preliminary data.</text>
</comment>
<gene>
    <name evidence="3" type="ORF">ACFQBQ_03345</name>
</gene>
<evidence type="ECO:0000259" key="2">
    <source>
        <dbReference type="Pfam" id="PF25183"/>
    </source>
</evidence>
<reference evidence="4" key="1">
    <citation type="journal article" date="2019" name="Int. J. Syst. Evol. Microbiol.">
        <title>The Global Catalogue of Microorganisms (GCM) 10K type strain sequencing project: providing services to taxonomists for standard genome sequencing and annotation.</title>
        <authorList>
            <consortium name="The Broad Institute Genomics Platform"/>
            <consortium name="The Broad Institute Genome Sequencing Center for Infectious Disease"/>
            <person name="Wu L."/>
            <person name="Ma J."/>
        </authorList>
    </citation>
    <scope>NUCLEOTIDE SEQUENCE [LARGE SCALE GENOMIC DNA]</scope>
    <source>
        <strain evidence="4">CGMCC 1.16026</strain>
    </source>
</reference>
<dbReference type="Pfam" id="PF25183">
    <property type="entry name" value="OMP_b-brl_4"/>
    <property type="match status" value="1"/>
</dbReference>
<evidence type="ECO:0000313" key="3">
    <source>
        <dbReference type="EMBL" id="MFC6644640.1"/>
    </source>
</evidence>
<protein>
    <recommendedName>
        <fullName evidence="2">TonB-dependent transporter Oar-like beta-barrel domain-containing protein</fullName>
    </recommendedName>
</protein>
<feature type="region of interest" description="Disordered" evidence="1">
    <location>
        <begin position="621"/>
        <end position="728"/>
    </location>
</feature>
<dbReference type="Proteomes" id="UP001596391">
    <property type="component" value="Unassembled WGS sequence"/>
</dbReference>